<evidence type="ECO:0000256" key="3">
    <source>
        <dbReference type="ARBA" id="ARBA00012257"/>
    </source>
</evidence>
<dbReference type="NCBIfam" id="NF010372">
    <property type="entry name" value="PRK13798.1"/>
    <property type="match status" value="1"/>
</dbReference>
<evidence type="ECO:0000313" key="9">
    <source>
        <dbReference type="Proteomes" id="UP000320338"/>
    </source>
</evidence>
<name>A0A4Y3WTF1_9PSEU</name>
<proteinExistence type="predicted"/>
<comment type="pathway">
    <text evidence="2">Purine metabolism; urate degradation; (S)-allantoin from urate: step 3/3.</text>
</comment>
<keyword evidence="9" id="KW-1185">Reference proteome</keyword>
<dbReference type="GO" id="GO:0019628">
    <property type="term" value="P:urate catabolic process"/>
    <property type="evidence" value="ECO:0007669"/>
    <property type="project" value="TreeGrafter"/>
</dbReference>
<evidence type="ECO:0000256" key="5">
    <source>
        <dbReference type="ARBA" id="ARBA00022793"/>
    </source>
</evidence>
<dbReference type="RefSeq" id="WP_141280380.1">
    <property type="nucleotide sequence ID" value="NZ_BAAARZ010000042.1"/>
</dbReference>
<dbReference type="OrthoDB" id="5243781at2"/>
<dbReference type="InterPro" id="IPR036778">
    <property type="entry name" value="OHCU_decarboxylase_sf"/>
</dbReference>
<gene>
    <name evidence="8" type="ORF">PHY01_38640</name>
</gene>
<dbReference type="InterPro" id="IPR018020">
    <property type="entry name" value="OHCU_decarboxylase"/>
</dbReference>
<reference evidence="8 9" key="1">
    <citation type="submission" date="2019-06" db="EMBL/GenBank/DDBJ databases">
        <title>Whole genome shotgun sequence of Pseudonocardia hydrocarbonoxydans NBRC 14498.</title>
        <authorList>
            <person name="Hosoyama A."/>
            <person name="Uohara A."/>
            <person name="Ohji S."/>
            <person name="Ichikawa N."/>
        </authorList>
    </citation>
    <scope>NUCLEOTIDE SEQUENCE [LARGE SCALE GENOMIC DNA]</scope>
    <source>
        <strain evidence="8 9">NBRC 14498</strain>
    </source>
</reference>
<comment type="catalytic activity">
    <reaction evidence="1">
        <text>5-hydroxy-2-oxo-4-ureido-2,5-dihydro-1H-imidazole-5-carboxylate + H(+) = (S)-allantoin + CO2</text>
        <dbReference type="Rhea" id="RHEA:26301"/>
        <dbReference type="ChEBI" id="CHEBI:15378"/>
        <dbReference type="ChEBI" id="CHEBI:15678"/>
        <dbReference type="ChEBI" id="CHEBI:16526"/>
        <dbReference type="ChEBI" id="CHEBI:58639"/>
        <dbReference type="EC" id="4.1.1.97"/>
    </reaction>
</comment>
<evidence type="ECO:0000259" key="7">
    <source>
        <dbReference type="Pfam" id="PF09349"/>
    </source>
</evidence>
<keyword evidence="6" id="KW-0456">Lyase</keyword>
<evidence type="ECO:0000256" key="4">
    <source>
        <dbReference type="ARBA" id="ARBA00022631"/>
    </source>
</evidence>
<evidence type="ECO:0000256" key="6">
    <source>
        <dbReference type="ARBA" id="ARBA00023239"/>
    </source>
</evidence>
<evidence type="ECO:0000256" key="1">
    <source>
        <dbReference type="ARBA" id="ARBA00001163"/>
    </source>
</evidence>
<protein>
    <recommendedName>
        <fullName evidence="3">2-oxo-4-hydroxy-4-carboxy-5-ureidoimidazoline decarboxylase</fullName>
        <ecNumber evidence="3">4.1.1.97</ecNumber>
    </recommendedName>
</protein>
<dbReference type="GO" id="GO:0006144">
    <property type="term" value="P:purine nucleobase metabolic process"/>
    <property type="evidence" value="ECO:0007669"/>
    <property type="project" value="UniProtKB-KW"/>
</dbReference>
<dbReference type="PANTHER" id="PTHR43466:SF1">
    <property type="entry name" value="2-OXO-4-HYDROXY-4-CARBOXY-5-UREIDOIMIDAZOLINE DECARBOXYLASE-RELATED"/>
    <property type="match status" value="1"/>
</dbReference>
<dbReference type="EMBL" id="BJNG01000035">
    <property type="protein sequence ID" value="GEC21581.1"/>
    <property type="molecule type" value="Genomic_DNA"/>
</dbReference>
<sequence>MRLETFNALPDGDARALLHGCCSSRDWAGAVAAGRPYTDLDALLARAGSEFAALDETQVLDAVHGHPRIGQRLPDDDAHASSRREQAAVADADDAVRAALAEGNAAYEARFGHAFIVCADGRPARELLADLHRRLHHDPATEAGVLRGELAGITTLRLRRMFA</sequence>
<evidence type="ECO:0000313" key="8">
    <source>
        <dbReference type="EMBL" id="GEC21581.1"/>
    </source>
</evidence>
<comment type="caution">
    <text evidence="8">The sequence shown here is derived from an EMBL/GenBank/DDBJ whole genome shotgun (WGS) entry which is preliminary data.</text>
</comment>
<organism evidence="8 9">
    <name type="scientific">Pseudonocardia hydrocarbonoxydans</name>
    <dbReference type="NCBI Taxonomy" id="76726"/>
    <lineage>
        <taxon>Bacteria</taxon>
        <taxon>Bacillati</taxon>
        <taxon>Actinomycetota</taxon>
        <taxon>Actinomycetes</taxon>
        <taxon>Pseudonocardiales</taxon>
        <taxon>Pseudonocardiaceae</taxon>
        <taxon>Pseudonocardia</taxon>
    </lineage>
</organism>
<dbReference type="NCBIfam" id="TIGR03180">
    <property type="entry name" value="UraD_2"/>
    <property type="match status" value="1"/>
</dbReference>
<dbReference type="AlphaFoldDB" id="A0A4Y3WTF1"/>
<dbReference type="Gene3D" id="1.10.3330.10">
    <property type="entry name" value="Oxo-4-hydroxy-4-carboxy-5-ureidoimidazoline decarboxylase"/>
    <property type="match status" value="1"/>
</dbReference>
<dbReference type="PANTHER" id="PTHR43466">
    <property type="entry name" value="2-OXO-4-HYDROXY-4-CARBOXY-5-UREIDOIMIDAZOLINE DECARBOXYLASE-RELATED"/>
    <property type="match status" value="1"/>
</dbReference>
<feature type="domain" description="Oxo-4-hydroxy-4-carboxy-5-ureidoimidazoline decarboxylase" evidence="7">
    <location>
        <begin position="7"/>
        <end position="159"/>
    </location>
</feature>
<dbReference type="Proteomes" id="UP000320338">
    <property type="component" value="Unassembled WGS sequence"/>
</dbReference>
<keyword evidence="4" id="KW-0659">Purine metabolism</keyword>
<dbReference type="GO" id="GO:0051997">
    <property type="term" value="F:2-oxo-4-hydroxy-4-carboxy-5-ureidoimidazoline decarboxylase activity"/>
    <property type="evidence" value="ECO:0007669"/>
    <property type="project" value="UniProtKB-EC"/>
</dbReference>
<dbReference type="InterPro" id="IPR017595">
    <property type="entry name" value="OHCU_decarboxylase-2"/>
</dbReference>
<accession>A0A4Y3WTF1</accession>
<dbReference type="SUPFAM" id="SSF158694">
    <property type="entry name" value="UraD-Like"/>
    <property type="match status" value="1"/>
</dbReference>
<keyword evidence="5" id="KW-0210">Decarboxylase</keyword>
<evidence type="ECO:0000256" key="2">
    <source>
        <dbReference type="ARBA" id="ARBA00004754"/>
    </source>
</evidence>
<dbReference type="Pfam" id="PF09349">
    <property type="entry name" value="OHCU_decarbox"/>
    <property type="match status" value="1"/>
</dbReference>
<dbReference type="EC" id="4.1.1.97" evidence="3"/>